<protein>
    <recommendedName>
        <fullName evidence="1">Hydrogenase maturation factor</fullName>
    </recommendedName>
</protein>
<reference evidence="2 3" key="1">
    <citation type="submission" date="2020-08" db="EMBL/GenBank/DDBJ databases">
        <title>Above-ground endophytic microbial communities from plants in different locations in the United States.</title>
        <authorList>
            <person name="Frank C."/>
        </authorList>
    </citation>
    <scope>NUCLEOTIDE SEQUENCE [LARGE SCALE GENOMIC DNA]</scope>
    <source>
        <strain evidence="2 3">WP4_2_2</strain>
    </source>
</reference>
<dbReference type="GO" id="GO:0051604">
    <property type="term" value="P:protein maturation"/>
    <property type="evidence" value="ECO:0007669"/>
    <property type="project" value="TreeGrafter"/>
</dbReference>
<accession>A0A7W9U476</accession>
<dbReference type="NCBIfam" id="TIGR00075">
    <property type="entry name" value="hypD"/>
    <property type="match status" value="1"/>
</dbReference>
<dbReference type="Pfam" id="PF01924">
    <property type="entry name" value="HypD"/>
    <property type="match status" value="1"/>
</dbReference>
<evidence type="ECO:0000256" key="1">
    <source>
        <dbReference type="PIRNR" id="PIRNR005622"/>
    </source>
</evidence>
<name>A0A7W9U476_9BURK</name>
<dbReference type="InterPro" id="IPR042243">
    <property type="entry name" value="HypD_1"/>
</dbReference>
<dbReference type="AlphaFoldDB" id="A0A7W9U476"/>
<dbReference type="EMBL" id="JACHBW010000021">
    <property type="protein sequence ID" value="MBB6105966.1"/>
    <property type="molecule type" value="Genomic_DNA"/>
</dbReference>
<dbReference type="GO" id="GO:0005506">
    <property type="term" value="F:iron ion binding"/>
    <property type="evidence" value="ECO:0007669"/>
    <property type="project" value="TreeGrafter"/>
</dbReference>
<sequence>MKPTDDLLHSVLARGLCARIHDAVELRRQYRLMSFCRCHALAIARHGLAALLPPQVELIHGPGCPECVLPATQVDRVIELARGHGVTLCVSDAMLRVPGAVHANLLEARAAGADIVVLDAPGDALALASAQPQREIVYLAAGFEATATATADALIQARALACPNFSVLCGHLLTPAVMRYLAADDAIGERAQLNGFLAPSHVSRVIGVAPYRSISLDFVKPVVIAGPQPVDVLQAVLMLVTQINGCRADTENQYARAVTQAGDTHAQSLVEEVFEIRESFVWRGLGRVPRSALALRPAFAQWDAERRYGFAWTESASAAAANTLTFAAYGQSGAICAPFTPFTPFTPFMPFALRPGSNASGCDGQASFRARTS</sequence>
<proteinExistence type="inferred from homology"/>
<dbReference type="Gene3D" id="3.40.50.11750">
    <property type="entry name" value="HypD, alpha/beta domain 1"/>
    <property type="match status" value="2"/>
</dbReference>
<dbReference type="GO" id="GO:0070025">
    <property type="term" value="F:carbon monoxide binding"/>
    <property type="evidence" value="ECO:0007669"/>
    <property type="project" value="TreeGrafter"/>
</dbReference>
<dbReference type="GO" id="GO:0051539">
    <property type="term" value="F:4 iron, 4 sulfur cluster binding"/>
    <property type="evidence" value="ECO:0007669"/>
    <property type="project" value="TreeGrafter"/>
</dbReference>
<comment type="similarity">
    <text evidence="1">Belongs to the HypD family.</text>
</comment>
<evidence type="ECO:0000313" key="2">
    <source>
        <dbReference type="EMBL" id="MBB6105966.1"/>
    </source>
</evidence>
<keyword evidence="3" id="KW-1185">Reference proteome</keyword>
<dbReference type="RefSeq" id="WP_183730280.1">
    <property type="nucleotide sequence ID" value="NZ_JACHBW010000021.1"/>
</dbReference>
<dbReference type="PANTHER" id="PTHR30149">
    <property type="entry name" value="HYDROGENASE PROTEIN ASSEMBLY PROTEIN HYPD"/>
    <property type="match status" value="1"/>
</dbReference>
<dbReference type="PANTHER" id="PTHR30149:SF0">
    <property type="entry name" value="HYDROGENASE MATURATION FACTOR HYPD"/>
    <property type="match status" value="1"/>
</dbReference>
<gene>
    <name evidence="2" type="ORF">F4827_005836</name>
</gene>
<comment type="caution">
    <text evidence="2">The sequence shown here is derived from an EMBL/GenBank/DDBJ whole genome shotgun (WGS) entry which is preliminary data.</text>
</comment>
<organism evidence="2 3">
    <name type="scientific">Paraburkholderia bannensis</name>
    <dbReference type="NCBI Taxonomy" id="765414"/>
    <lineage>
        <taxon>Bacteria</taxon>
        <taxon>Pseudomonadati</taxon>
        <taxon>Pseudomonadota</taxon>
        <taxon>Betaproteobacteria</taxon>
        <taxon>Burkholderiales</taxon>
        <taxon>Burkholderiaceae</taxon>
        <taxon>Paraburkholderia</taxon>
    </lineage>
</organism>
<evidence type="ECO:0000313" key="3">
    <source>
        <dbReference type="Proteomes" id="UP000571554"/>
    </source>
</evidence>
<dbReference type="InterPro" id="IPR002780">
    <property type="entry name" value="Hyd_form_HypD"/>
</dbReference>
<dbReference type="PIRSF" id="PIRSF005622">
    <property type="entry name" value="Hydrgn_mat_hypD"/>
    <property type="match status" value="1"/>
</dbReference>
<dbReference type="Proteomes" id="UP000571554">
    <property type="component" value="Unassembled WGS sequence"/>
</dbReference>